<dbReference type="AlphaFoldDB" id="A0A512PIR7"/>
<comment type="caution">
    <text evidence="2">The sequence shown here is derived from an EMBL/GenBank/DDBJ whole genome shotgun (WGS) entry which is preliminary data.</text>
</comment>
<protein>
    <recommendedName>
        <fullName evidence="1">AB hydrolase-1 domain-containing protein</fullName>
    </recommendedName>
</protein>
<keyword evidence="3" id="KW-1185">Reference proteome</keyword>
<dbReference type="Gene3D" id="3.40.50.1820">
    <property type="entry name" value="alpha/beta hydrolase"/>
    <property type="match status" value="1"/>
</dbReference>
<dbReference type="GO" id="GO:0003824">
    <property type="term" value="F:catalytic activity"/>
    <property type="evidence" value="ECO:0007669"/>
    <property type="project" value="UniProtKB-ARBA"/>
</dbReference>
<gene>
    <name evidence="2" type="ORF">CSO01_37880</name>
</gene>
<dbReference type="SUPFAM" id="SSF53474">
    <property type="entry name" value="alpha/beta-Hydrolases"/>
    <property type="match status" value="1"/>
</dbReference>
<dbReference type="PANTHER" id="PTHR43798">
    <property type="entry name" value="MONOACYLGLYCEROL LIPASE"/>
    <property type="match status" value="1"/>
</dbReference>
<dbReference type="InterPro" id="IPR029058">
    <property type="entry name" value="AB_hydrolase_fold"/>
</dbReference>
<evidence type="ECO:0000313" key="2">
    <source>
        <dbReference type="EMBL" id="GEP71073.1"/>
    </source>
</evidence>
<dbReference type="Pfam" id="PF12697">
    <property type="entry name" value="Abhydrolase_6"/>
    <property type="match status" value="1"/>
</dbReference>
<reference evidence="2 3" key="1">
    <citation type="submission" date="2019-07" db="EMBL/GenBank/DDBJ databases">
        <title>Whole genome shotgun sequence of Cellulomonas soli NBRC 109434.</title>
        <authorList>
            <person name="Hosoyama A."/>
            <person name="Uohara A."/>
            <person name="Ohji S."/>
            <person name="Ichikawa N."/>
        </authorList>
    </citation>
    <scope>NUCLEOTIDE SEQUENCE [LARGE SCALE GENOMIC DNA]</scope>
    <source>
        <strain evidence="2 3">NBRC 109434</strain>
    </source>
</reference>
<dbReference type="PANTHER" id="PTHR43798:SF33">
    <property type="entry name" value="HYDROLASE, PUTATIVE (AFU_ORTHOLOGUE AFUA_2G14860)-RELATED"/>
    <property type="match status" value="1"/>
</dbReference>
<name>A0A512PIR7_9CELL</name>
<dbReference type="EMBL" id="BKAL01000022">
    <property type="protein sequence ID" value="GEP71073.1"/>
    <property type="molecule type" value="Genomic_DNA"/>
</dbReference>
<dbReference type="Proteomes" id="UP000321798">
    <property type="component" value="Unassembled WGS sequence"/>
</dbReference>
<evidence type="ECO:0000259" key="1">
    <source>
        <dbReference type="Pfam" id="PF12697"/>
    </source>
</evidence>
<evidence type="ECO:0000313" key="3">
    <source>
        <dbReference type="Proteomes" id="UP000321798"/>
    </source>
</evidence>
<dbReference type="InterPro" id="IPR000073">
    <property type="entry name" value="AB_hydrolase_1"/>
</dbReference>
<dbReference type="GO" id="GO:0016020">
    <property type="term" value="C:membrane"/>
    <property type="evidence" value="ECO:0007669"/>
    <property type="project" value="TreeGrafter"/>
</dbReference>
<dbReference type="InterPro" id="IPR050266">
    <property type="entry name" value="AB_hydrolase_sf"/>
</dbReference>
<sequence length="296" mass="31744">MTTRSRRARLASTARLLTLRTRFGVLDRLAPRRGAALAMDVWCTLPGNAGRRRDLRTTPGEVTQVPVPRGGRVVVETWGEGPTVYLVHGWGGWRGQLGAFVEPLVASGHRVVAFDAPGHGDSEPGGMGPGRGNLMEMIESFTAVADRFGPAEAVVAHSLGCTSASMVVHFGLPTQQLVLVAPNHDFVEITYDFAALLGFGERTRVPLQQDMEAFCGRPLSDFDLVPLGTDGSMPPTLVVHDRRDKETPYEVGARIAQAWPGAVLRTTEGLGHQRILADADVVAAVVAQVGEGARVR</sequence>
<organism evidence="2 3">
    <name type="scientific">Cellulomonas soli</name>
    <dbReference type="NCBI Taxonomy" id="931535"/>
    <lineage>
        <taxon>Bacteria</taxon>
        <taxon>Bacillati</taxon>
        <taxon>Actinomycetota</taxon>
        <taxon>Actinomycetes</taxon>
        <taxon>Micrococcales</taxon>
        <taxon>Cellulomonadaceae</taxon>
        <taxon>Cellulomonas</taxon>
    </lineage>
</organism>
<feature type="domain" description="AB hydrolase-1" evidence="1">
    <location>
        <begin position="84"/>
        <end position="284"/>
    </location>
</feature>
<proteinExistence type="predicted"/>
<accession>A0A512PIR7</accession>